<accession>A0A9D2D662</accession>
<dbReference type="PANTHER" id="PTHR43227:SF7">
    <property type="entry name" value="ARABINOOLIGOSACCHARIDES TRANSPORT SYSTEM PERMEASE PROTEIN ARAP"/>
    <property type="match status" value="1"/>
</dbReference>
<feature type="transmembrane region" description="Helical" evidence="7">
    <location>
        <begin position="51"/>
        <end position="71"/>
    </location>
</feature>
<comment type="similarity">
    <text evidence="7">Belongs to the binding-protein-dependent transport system permease family.</text>
</comment>
<gene>
    <name evidence="9" type="ORF">H9726_02500</name>
</gene>
<proteinExistence type="inferred from homology"/>
<evidence type="ECO:0000313" key="9">
    <source>
        <dbReference type="EMBL" id="HIZ09338.1"/>
    </source>
</evidence>
<evidence type="ECO:0000313" key="10">
    <source>
        <dbReference type="Proteomes" id="UP000824025"/>
    </source>
</evidence>
<evidence type="ECO:0000256" key="5">
    <source>
        <dbReference type="ARBA" id="ARBA00022989"/>
    </source>
</evidence>
<protein>
    <submittedName>
        <fullName evidence="9">Sugar ABC transporter permease</fullName>
    </submittedName>
</protein>
<dbReference type="Pfam" id="PF00528">
    <property type="entry name" value="BPD_transp_1"/>
    <property type="match status" value="1"/>
</dbReference>
<keyword evidence="6 7" id="KW-0472">Membrane</keyword>
<dbReference type="CDD" id="cd06261">
    <property type="entry name" value="TM_PBP2"/>
    <property type="match status" value="1"/>
</dbReference>
<feature type="transmembrane region" description="Helical" evidence="7">
    <location>
        <begin position="114"/>
        <end position="140"/>
    </location>
</feature>
<keyword evidence="3" id="KW-1003">Cell membrane</keyword>
<name>A0A9D2D662_9FIRM</name>
<feature type="domain" description="ABC transmembrane type-1" evidence="8">
    <location>
        <begin position="115"/>
        <end position="329"/>
    </location>
</feature>
<keyword evidence="2 7" id="KW-0813">Transport</keyword>
<feature type="transmembrane region" description="Helical" evidence="7">
    <location>
        <begin position="276"/>
        <end position="298"/>
    </location>
</feature>
<evidence type="ECO:0000256" key="2">
    <source>
        <dbReference type="ARBA" id="ARBA00022448"/>
    </source>
</evidence>
<dbReference type="Proteomes" id="UP000824025">
    <property type="component" value="Unassembled WGS sequence"/>
</dbReference>
<dbReference type="SUPFAM" id="SSF161098">
    <property type="entry name" value="MetI-like"/>
    <property type="match status" value="1"/>
</dbReference>
<evidence type="ECO:0000256" key="1">
    <source>
        <dbReference type="ARBA" id="ARBA00004651"/>
    </source>
</evidence>
<dbReference type="InterPro" id="IPR050809">
    <property type="entry name" value="UgpAE/MalFG_permease"/>
</dbReference>
<dbReference type="PROSITE" id="PS50928">
    <property type="entry name" value="ABC_TM1"/>
    <property type="match status" value="1"/>
</dbReference>
<evidence type="ECO:0000256" key="4">
    <source>
        <dbReference type="ARBA" id="ARBA00022692"/>
    </source>
</evidence>
<dbReference type="GO" id="GO:0055085">
    <property type="term" value="P:transmembrane transport"/>
    <property type="evidence" value="ECO:0007669"/>
    <property type="project" value="InterPro"/>
</dbReference>
<evidence type="ECO:0000259" key="8">
    <source>
        <dbReference type="PROSITE" id="PS50928"/>
    </source>
</evidence>
<reference evidence="9" key="1">
    <citation type="journal article" date="2021" name="PeerJ">
        <title>Extensive microbial diversity within the chicken gut microbiome revealed by metagenomics and culture.</title>
        <authorList>
            <person name="Gilroy R."/>
            <person name="Ravi A."/>
            <person name="Getino M."/>
            <person name="Pursley I."/>
            <person name="Horton D.L."/>
            <person name="Alikhan N.F."/>
            <person name="Baker D."/>
            <person name="Gharbi K."/>
            <person name="Hall N."/>
            <person name="Watson M."/>
            <person name="Adriaenssens E.M."/>
            <person name="Foster-Nyarko E."/>
            <person name="Jarju S."/>
            <person name="Secka A."/>
            <person name="Antonio M."/>
            <person name="Oren A."/>
            <person name="Chaudhuri R.R."/>
            <person name="La Ragione R."/>
            <person name="Hildebrand F."/>
            <person name="Pallen M.J."/>
        </authorList>
    </citation>
    <scope>NUCLEOTIDE SEQUENCE</scope>
    <source>
        <strain evidence="9">CHK192-19661</strain>
    </source>
</reference>
<sequence length="342" mass="38494">MFGKIRDFVLNGVDTVKDGLYALSVKRNERAVASGKVSSYTVATRNKKKRIFIIGMLAFPLAQFLLFYVAVNINSVIMAFQQVNTDTGRFEFAAFDNFVRVFDNLFHDAFLKQVFVNSLIMFAANQLIAFPLSLVFSYYVYKKYFLAKMFRFVLFLPSIISSIVLCLVFKLFLDEALPAMLELMGIENCPNFFGDSKYAFGTMIFYTIWTGFATGLIMYSSAMARIPTEITESAQLDGITPLRELVSIAIPMIFPTITTMLVLAVSGLFTNMGPVYAIYGDLAPNYVYTIGYYLYVVVIGRNSSLVNYPYAAAMGIVFTLVVAPLTLLVKWLLEKFGPMTEY</sequence>
<dbReference type="InterPro" id="IPR000515">
    <property type="entry name" value="MetI-like"/>
</dbReference>
<dbReference type="EMBL" id="DXCF01000013">
    <property type="protein sequence ID" value="HIZ09338.1"/>
    <property type="molecule type" value="Genomic_DNA"/>
</dbReference>
<feature type="transmembrane region" description="Helical" evidence="7">
    <location>
        <begin position="152"/>
        <end position="173"/>
    </location>
</feature>
<keyword evidence="4 7" id="KW-0812">Transmembrane</keyword>
<comment type="caution">
    <text evidence="9">The sequence shown here is derived from an EMBL/GenBank/DDBJ whole genome shotgun (WGS) entry which is preliminary data.</text>
</comment>
<dbReference type="PANTHER" id="PTHR43227">
    <property type="entry name" value="BLL4140 PROTEIN"/>
    <property type="match status" value="1"/>
</dbReference>
<reference evidence="9" key="2">
    <citation type="submission" date="2021-04" db="EMBL/GenBank/DDBJ databases">
        <authorList>
            <person name="Gilroy R."/>
        </authorList>
    </citation>
    <scope>NUCLEOTIDE SEQUENCE</scope>
    <source>
        <strain evidence="9">CHK192-19661</strain>
    </source>
</reference>
<evidence type="ECO:0000256" key="7">
    <source>
        <dbReference type="RuleBase" id="RU363032"/>
    </source>
</evidence>
<dbReference type="GO" id="GO:0005886">
    <property type="term" value="C:plasma membrane"/>
    <property type="evidence" value="ECO:0007669"/>
    <property type="project" value="UniProtKB-SubCell"/>
</dbReference>
<dbReference type="InterPro" id="IPR035906">
    <property type="entry name" value="MetI-like_sf"/>
</dbReference>
<organism evidence="9 10">
    <name type="scientific">Candidatus Borkfalkia avicola</name>
    <dbReference type="NCBI Taxonomy" id="2838503"/>
    <lineage>
        <taxon>Bacteria</taxon>
        <taxon>Bacillati</taxon>
        <taxon>Bacillota</taxon>
        <taxon>Clostridia</taxon>
        <taxon>Christensenellales</taxon>
        <taxon>Christensenellaceae</taxon>
        <taxon>Candidatus Borkfalkia</taxon>
    </lineage>
</organism>
<feature type="transmembrane region" description="Helical" evidence="7">
    <location>
        <begin position="203"/>
        <end position="224"/>
    </location>
</feature>
<evidence type="ECO:0000256" key="3">
    <source>
        <dbReference type="ARBA" id="ARBA00022475"/>
    </source>
</evidence>
<dbReference type="Gene3D" id="1.10.3720.10">
    <property type="entry name" value="MetI-like"/>
    <property type="match status" value="1"/>
</dbReference>
<keyword evidence="5 7" id="KW-1133">Transmembrane helix</keyword>
<comment type="subcellular location">
    <subcellularLocation>
        <location evidence="1 7">Cell membrane</location>
        <topology evidence="1 7">Multi-pass membrane protein</topology>
    </subcellularLocation>
</comment>
<feature type="transmembrane region" description="Helical" evidence="7">
    <location>
        <begin position="245"/>
        <end position="270"/>
    </location>
</feature>
<evidence type="ECO:0000256" key="6">
    <source>
        <dbReference type="ARBA" id="ARBA00023136"/>
    </source>
</evidence>
<dbReference type="AlphaFoldDB" id="A0A9D2D662"/>
<feature type="transmembrane region" description="Helical" evidence="7">
    <location>
        <begin position="310"/>
        <end position="333"/>
    </location>
</feature>